<protein>
    <submittedName>
        <fullName evidence="1">Uncharacterized protein</fullName>
    </submittedName>
</protein>
<dbReference type="EMBL" id="CM047740">
    <property type="protein sequence ID" value="KAJ0040853.1"/>
    <property type="molecule type" value="Genomic_DNA"/>
</dbReference>
<dbReference type="Proteomes" id="UP001163603">
    <property type="component" value="Chromosome 5"/>
</dbReference>
<evidence type="ECO:0000313" key="1">
    <source>
        <dbReference type="EMBL" id="KAJ0040853.1"/>
    </source>
</evidence>
<keyword evidence="2" id="KW-1185">Reference proteome</keyword>
<accession>A0ACC0YQU5</accession>
<proteinExistence type="predicted"/>
<reference evidence="2" key="1">
    <citation type="journal article" date="2023" name="G3 (Bethesda)">
        <title>Genome assembly and association tests identify interacting loci associated with vigor, precocity, and sex in interspecific pistachio rootstocks.</title>
        <authorList>
            <person name="Palmer W."/>
            <person name="Jacygrad E."/>
            <person name="Sagayaradj S."/>
            <person name="Cavanaugh K."/>
            <person name="Han R."/>
            <person name="Bertier L."/>
            <person name="Beede B."/>
            <person name="Kafkas S."/>
            <person name="Golino D."/>
            <person name="Preece J."/>
            <person name="Michelmore R."/>
        </authorList>
    </citation>
    <scope>NUCLEOTIDE SEQUENCE [LARGE SCALE GENOMIC DNA]</scope>
</reference>
<evidence type="ECO:0000313" key="2">
    <source>
        <dbReference type="Proteomes" id="UP001163603"/>
    </source>
</evidence>
<name>A0ACC0YQU5_9ROSI</name>
<sequence>MKLYTLVIFSLTLLVGSFGEQCGRQAGGAVCPNGLCCSQHGWCGSTTEYCTTGCQSQCRPGGSTPTPTPSTDGGGVSSIISEALFNQMLIYRNDGRCPSNGFYRYNAFITAANSFNGFGTTGDVNTRKRELAAFLAQTDVPRDHR</sequence>
<comment type="caution">
    <text evidence="1">The sequence shown here is derived from an EMBL/GenBank/DDBJ whole genome shotgun (WGS) entry which is preliminary data.</text>
</comment>
<organism evidence="1 2">
    <name type="scientific">Pistacia integerrima</name>
    <dbReference type="NCBI Taxonomy" id="434235"/>
    <lineage>
        <taxon>Eukaryota</taxon>
        <taxon>Viridiplantae</taxon>
        <taxon>Streptophyta</taxon>
        <taxon>Embryophyta</taxon>
        <taxon>Tracheophyta</taxon>
        <taxon>Spermatophyta</taxon>
        <taxon>Magnoliopsida</taxon>
        <taxon>eudicotyledons</taxon>
        <taxon>Gunneridae</taxon>
        <taxon>Pentapetalae</taxon>
        <taxon>rosids</taxon>
        <taxon>malvids</taxon>
        <taxon>Sapindales</taxon>
        <taxon>Anacardiaceae</taxon>
        <taxon>Pistacia</taxon>
    </lineage>
</organism>
<gene>
    <name evidence="1" type="ORF">Pint_28630</name>
</gene>